<evidence type="ECO:0000313" key="3">
    <source>
        <dbReference type="Proteomes" id="UP000670152"/>
    </source>
</evidence>
<dbReference type="InterPro" id="IPR006020">
    <property type="entry name" value="PTB/PI_dom"/>
</dbReference>
<dbReference type="PANTHER" id="PTHR15832">
    <property type="entry name" value="SHC (SRC HOMOLOGY DOMAIN C-TERMINAL) ADAPTOR HOMOLOG"/>
    <property type="match status" value="1"/>
</dbReference>
<dbReference type="Gene3D" id="2.30.29.30">
    <property type="entry name" value="Pleckstrin-homology domain (PH domain)/Phosphotyrosine-binding domain (PTB)"/>
    <property type="match status" value="1"/>
</dbReference>
<dbReference type="OrthoDB" id="10013007at2759"/>
<dbReference type="PANTHER" id="PTHR15832:SF2">
    <property type="entry name" value="SH2 DOMAIN-CONTAINING PROTEIN"/>
    <property type="match status" value="1"/>
</dbReference>
<protein>
    <submittedName>
        <fullName evidence="2">SH2D5 protein</fullName>
    </submittedName>
</protein>
<dbReference type="PROSITE" id="PS01179">
    <property type="entry name" value="PID"/>
    <property type="match status" value="1"/>
</dbReference>
<name>A0A836JYL8_9HYME</name>
<comment type="caution">
    <text evidence="2">The sequence shown here is derived from an EMBL/GenBank/DDBJ whole genome shotgun (WGS) entry which is preliminary data.</text>
</comment>
<keyword evidence="3" id="KW-1185">Reference proteome</keyword>
<evidence type="ECO:0000259" key="1">
    <source>
        <dbReference type="PROSITE" id="PS01179"/>
    </source>
</evidence>
<feature type="domain" description="PID" evidence="1">
    <location>
        <begin position="22"/>
        <end position="128"/>
    </location>
</feature>
<dbReference type="AlphaFoldDB" id="A0A836JYL8"/>
<dbReference type="Proteomes" id="UP000670152">
    <property type="component" value="Unassembled WGS sequence"/>
</dbReference>
<evidence type="ECO:0000313" key="2">
    <source>
        <dbReference type="EMBL" id="KAG5330827.1"/>
    </source>
</evidence>
<dbReference type="Pfam" id="PF00640">
    <property type="entry name" value="PID"/>
    <property type="match status" value="1"/>
</dbReference>
<dbReference type="InterPro" id="IPR011993">
    <property type="entry name" value="PH-like_dom_sf"/>
</dbReference>
<reference evidence="2 3" key="1">
    <citation type="submission" date="2020-02" db="EMBL/GenBank/DDBJ databases">
        <title>Relaxed selection underlies rapid genomic changes in the transitions from sociality to social parasitism in ants.</title>
        <authorList>
            <person name="Bi X."/>
        </authorList>
    </citation>
    <scope>NUCLEOTIDE SEQUENCE [LARGE SCALE GENOMIC DNA]</scope>
    <source>
        <strain evidence="2">BGI-DK2014b</strain>
        <tissue evidence="2">Whole body</tissue>
    </source>
</reference>
<feature type="non-terminal residue" evidence="2">
    <location>
        <position position="217"/>
    </location>
</feature>
<organism evidence="2 3">
    <name type="scientific">Acromyrmex heyeri</name>
    <dbReference type="NCBI Taxonomy" id="230685"/>
    <lineage>
        <taxon>Eukaryota</taxon>
        <taxon>Metazoa</taxon>
        <taxon>Ecdysozoa</taxon>
        <taxon>Arthropoda</taxon>
        <taxon>Hexapoda</taxon>
        <taxon>Insecta</taxon>
        <taxon>Pterygota</taxon>
        <taxon>Neoptera</taxon>
        <taxon>Endopterygota</taxon>
        <taxon>Hymenoptera</taxon>
        <taxon>Apocrita</taxon>
        <taxon>Aculeata</taxon>
        <taxon>Formicoidea</taxon>
        <taxon>Formicidae</taxon>
        <taxon>Myrmicinae</taxon>
        <taxon>Acromyrmex</taxon>
    </lineage>
</organism>
<gene>
    <name evidence="2" type="primary">Sh2d5</name>
    <name evidence="2" type="ORF">G6Z77_0011474</name>
</gene>
<dbReference type="SUPFAM" id="SSF50729">
    <property type="entry name" value="PH domain-like"/>
    <property type="match status" value="1"/>
</dbReference>
<sequence length="217" mass="24237">MGSFPVAIPDIPSRAEFVRSQLEILRFDAFRDRFAVFIDRAVISRKYEEYSDRFTPVLLIVSLAGIKVCSPDGKCVQMAHALRRIFYATCEPQHAQFSFLAREPGAHFSLQYCHSFITESAEQLPLNVFNAAVEARKRSVGRSHRSASRKSRWGWNRVGRPESGALASCSSWTSVFLYTYREILPSPGRLSTAVSTLCGFASSHLAKSSSDDGTRTS</sequence>
<proteinExistence type="predicted"/>
<accession>A0A836JYL8</accession>
<dbReference type="EMBL" id="JAANIB010005807">
    <property type="protein sequence ID" value="KAG5330827.1"/>
    <property type="molecule type" value="Genomic_DNA"/>
</dbReference>
<feature type="non-terminal residue" evidence="2">
    <location>
        <position position="1"/>
    </location>
</feature>